<dbReference type="GO" id="GO:0000155">
    <property type="term" value="F:phosphorelay sensor kinase activity"/>
    <property type="evidence" value="ECO:0007669"/>
    <property type="project" value="InterPro"/>
</dbReference>
<dbReference type="SMART" id="SM00388">
    <property type="entry name" value="HisKA"/>
    <property type="match status" value="1"/>
</dbReference>
<dbReference type="InterPro" id="IPR005467">
    <property type="entry name" value="His_kinase_dom"/>
</dbReference>
<dbReference type="InterPro" id="IPR003661">
    <property type="entry name" value="HisK_dim/P_dom"/>
</dbReference>
<dbReference type="InterPro" id="IPR036097">
    <property type="entry name" value="HisK_dim/P_sf"/>
</dbReference>
<accession>A0A8J3DKX0</accession>
<feature type="domain" description="HAMP" evidence="13">
    <location>
        <begin position="187"/>
        <end position="238"/>
    </location>
</feature>
<sequence length="459" mass="49459">MTRRGYSLRRRLLLWLVVAAAAIGMIALIDTWREATRTANAVSDRVLSGSALAIAERVIVNELGSLDVDIPYVALEMLTSTAQDRVFYRVDGPPGNFITGYSGLPTVETSVAGSPAYRDAIYRSEPVRVATLMRFASTGINSVPFTVTVAETTNGRRQLANAFIWRSALRLSALILAALTIVAIALTFALRPFYKLEQSIRRLTPSDLDPIEEQGPREVRNITATINGFMERLASALFALRNFTGNAGHQLRTPLAVVRTQLALAQRAETLEDAKFALKKGDEQVAYAERILAQLLLMSRIEGAPAAMQIIDLAEIARQHTAERIPDAAAHRVDLGYEGEETAIVEAEPLLLGELIRNLIDNAMLYGGSGCEVTVRVREIADRVSLTVEDTGAGVDAATLQRLGSRFARGTDQGAHGAGLGLAIVAEIAALFRGRMVLAQGADGAGFKVEISFPAASMG</sequence>
<evidence type="ECO:0000256" key="9">
    <source>
        <dbReference type="ARBA" id="ARBA00023012"/>
    </source>
</evidence>
<comment type="caution">
    <text evidence="14">The sequence shown here is derived from an EMBL/GenBank/DDBJ whole genome shotgun (WGS) entry which is preliminary data.</text>
</comment>
<dbReference type="InterPro" id="IPR003660">
    <property type="entry name" value="HAMP_dom"/>
</dbReference>
<evidence type="ECO:0000313" key="15">
    <source>
        <dbReference type="Proteomes" id="UP000641137"/>
    </source>
</evidence>
<proteinExistence type="predicted"/>
<keyword evidence="4" id="KW-0597">Phosphoprotein</keyword>
<evidence type="ECO:0000259" key="12">
    <source>
        <dbReference type="PROSITE" id="PS50109"/>
    </source>
</evidence>
<evidence type="ECO:0000313" key="14">
    <source>
        <dbReference type="EMBL" id="GHC77821.1"/>
    </source>
</evidence>
<dbReference type="CDD" id="cd00075">
    <property type="entry name" value="HATPase"/>
    <property type="match status" value="1"/>
</dbReference>
<evidence type="ECO:0000256" key="2">
    <source>
        <dbReference type="ARBA" id="ARBA00004370"/>
    </source>
</evidence>
<dbReference type="SMART" id="SM00387">
    <property type="entry name" value="HATPase_c"/>
    <property type="match status" value="1"/>
</dbReference>
<dbReference type="PANTHER" id="PTHR45436:SF1">
    <property type="entry name" value="SENSOR PROTEIN QSEC"/>
    <property type="match status" value="1"/>
</dbReference>
<evidence type="ECO:0000256" key="4">
    <source>
        <dbReference type="ARBA" id="ARBA00022553"/>
    </source>
</evidence>
<dbReference type="Gene3D" id="3.30.565.10">
    <property type="entry name" value="Histidine kinase-like ATPase, C-terminal domain"/>
    <property type="match status" value="1"/>
</dbReference>
<feature type="domain" description="Histidine kinase" evidence="12">
    <location>
        <begin position="246"/>
        <end position="457"/>
    </location>
</feature>
<dbReference type="InterPro" id="IPR050428">
    <property type="entry name" value="TCS_sensor_his_kinase"/>
</dbReference>
<keyword evidence="9" id="KW-0902">Two-component regulatory system</keyword>
<dbReference type="PROSITE" id="PS50109">
    <property type="entry name" value="HIS_KIN"/>
    <property type="match status" value="1"/>
</dbReference>
<evidence type="ECO:0000256" key="10">
    <source>
        <dbReference type="ARBA" id="ARBA00023136"/>
    </source>
</evidence>
<dbReference type="GO" id="GO:0005886">
    <property type="term" value="C:plasma membrane"/>
    <property type="evidence" value="ECO:0007669"/>
    <property type="project" value="TreeGrafter"/>
</dbReference>
<evidence type="ECO:0000256" key="8">
    <source>
        <dbReference type="ARBA" id="ARBA00022989"/>
    </source>
</evidence>
<keyword evidence="5" id="KW-0808">Transferase</keyword>
<dbReference type="PRINTS" id="PR00344">
    <property type="entry name" value="BCTRLSENSOR"/>
</dbReference>
<evidence type="ECO:0000256" key="7">
    <source>
        <dbReference type="ARBA" id="ARBA00022777"/>
    </source>
</evidence>
<evidence type="ECO:0000256" key="6">
    <source>
        <dbReference type="ARBA" id="ARBA00022692"/>
    </source>
</evidence>
<feature type="transmembrane region" description="Helical" evidence="11">
    <location>
        <begin position="12"/>
        <end position="29"/>
    </location>
</feature>
<dbReference type="EC" id="2.7.13.3" evidence="3"/>
<keyword evidence="6 11" id="KW-0812">Transmembrane</keyword>
<organism evidence="14 15">
    <name type="scientific">Limoniibacter endophyticus</name>
    <dbReference type="NCBI Taxonomy" id="1565040"/>
    <lineage>
        <taxon>Bacteria</taxon>
        <taxon>Pseudomonadati</taxon>
        <taxon>Pseudomonadota</taxon>
        <taxon>Alphaproteobacteria</taxon>
        <taxon>Hyphomicrobiales</taxon>
        <taxon>Bartonellaceae</taxon>
        <taxon>Limoniibacter</taxon>
    </lineage>
</organism>
<reference evidence="14" key="1">
    <citation type="journal article" date="2014" name="Int. J. Syst. Evol. Microbiol.">
        <title>Complete genome sequence of Corynebacterium casei LMG S-19264T (=DSM 44701T), isolated from a smear-ripened cheese.</title>
        <authorList>
            <consortium name="US DOE Joint Genome Institute (JGI-PGF)"/>
            <person name="Walter F."/>
            <person name="Albersmeier A."/>
            <person name="Kalinowski J."/>
            <person name="Ruckert C."/>
        </authorList>
    </citation>
    <scope>NUCLEOTIDE SEQUENCE</scope>
    <source>
        <strain evidence="14">KCTC 42097</strain>
    </source>
</reference>
<evidence type="ECO:0000256" key="5">
    <source>
        <dbReference type="ARBA" id="ARBA00022679"/>
    </source>
</evidence>
<reference evidence="14" key="2">
    <citation type="submission" date="2020-09" db="EMBL/GenBank/DDBJ databases">
        <authorList>
            <person name="Sun Q."/>
            <person name="Kim S."/>
        </authorList>
    </citation>
    <scope>NUCLEOTIDE SEQUENCE</scope>
    <source>
        <strain evidence="14">KCTC 42097</strain>
    </source>
</reference>
<dbReference type="InterPro" id="IPR004358">
    <property type="entry name" value="Sig_transdc_His_kin-like_C"/>
</dbReference>
<evidence type="ECO:0000256" key="11">
    <source>
        <dbReference type="SAM" id="Phobius"/>
    </source>
</evidence>
<comment type="subcellular location">
    <subcellularLocation>
        <location evidence="2">Membrane</location>
    </subcellularLocation>
</comment>
<dbReference type="PANTHER" id="PTHR45436">
    <property type="entry name" value="SENSOR HISTIDINE KINASE YKOH"/>
    <property type="match status" value="1"/>
</dbReference>
<evidence type="ECO:0000259" key="13">
    <source>
        <dbReference type="PROSITE" id="PS50885"/>
    </source>
</evidence>
<dbReference type="AlphaFoldDB" id="A0A8J3DKX0"/>
<gene>
    <name evidence="14" type="ORF">GCM10010136_29300</name>
</gene>
<comment type="catalytic activity">
    <reaction evidence="1">
        <text>ATP + protein L-histidine = ADP + protein N-phospho-L-histidine.</text>
        <dbReference type="EC" id="2.7.13.3"/>
    </reaction>
</comment>
<dbReference type="SUPFAM" id="SSF47384">
    <property type="entry name" value="Homodimeric domain of signal transducing histidine kinase"/>
    <property type="match status" value="1"/>
</dbReference>
<dbReference type="SUPFAM" id="SSF55874">
    <property type="entry name" value="ATPase domain of HSP90 chaperone/DNA topoisomerase II/histidine kinase"/>
    <property type="match status" value="1"/>
</dbReference>
<keyword evidence="15" id="KW-1185">Reference proteome</keyword>
<dbReference type="Proteomes" id="UP000641137">
    <property type="component" value="Unassembled WGS sequence"/>
</dbReference>
<dbReference type="Pfam" id="PF02518">
    <property type="entry name" value="HATPase_c"/>
    <property type="match status" value="1"/>
</dbReference>
<dbReference type="CDD" id="cd00082">
    <property type="entry name" value="HisKA"/>
    <property type="match status" value="1"/>
</dbReference>
<dbReference type="InterPro" id="IPR013727">
    <property type="entry name" value="2CSK_N"/>
</dbReference>
<dbReference type="PROSITE" id="PS50885">
    <property type="entry name" value="HAMP"/>
    <property type="match status" value="1"/>
</dbReference>
<protein>
    <recommendedName>
        <fullName evidence="3">histidine kinase</fullName>
        <ecNumber evidence="3">2.7.13.3</ecNumber>
    </recommendedName>
</protein>
<dbReference type="RefSeq" id="WP_244636795.1">
    <property type="nucleotide sequence ID" value="NZ_BMZO01000010.1"/>
</dbReference>
<dbReference type="InterPro" id="IPR036890">
    <property type="entry name" value="HATPase_C_sf"/>
</dbReference>
<dbReference type="Pfam" id="PF00512">
    <property type="entry name" value="HisKA"/>
    <property type="match status" value="1"/>
</dbReference>
<keyword evidence="8 11" id="KW-1133">Transmembrane helix</keyword>
<evidence type="ECO:0000256" key="1">
    <source>
        <dbReference type="ARBA" id="ARBA00000085"/>
    </source>
</evidence>
<keyword evidence="7 14" id="KW-0418">Kinase</keyword>
<dbReference type="EMBL" id="BMZO01000010">
    <property type="protein sequence ID" value="GHC77821.1"/>
    <property type="molecule type" value="Genomic_DNA"/>
</dbReference>
<dbReference type="Pfam" id="PF08521">
    <property type="entry name" value="2CSK_N"/>
    <property type="match status" value="1"/>
</dbReference>
<dbReference type="Gene3D" id="1.10.287.130">
    <property type="match status" value="1"/>
</dbReference>
<evidence type="ECO:0000256" key="3">
    <source>
        <dbReference type="ARBA" id="ARBA00012438"/>
    </source>
</evidence>
<name>A0A8J3DKX0_9HYPH</name>
<keyword evidence="10 11" id="KW-0472">Membrane</keyword>
<feature type="transmembrane region" description="Helical" evidence="11">
    <location>
        <begin position="171"/>
        <end position="194"/>
    </location>
</feature>
<dbReference type="InterPro" id="IPR003594">
    <property type="entry name" value="HATPase_dom"/>
</dbReference>